<evidence type="ECO:0000313" key="1">
    <source>
        <dbReference type="EMBL" id="KAF2878789.1"/>
    </source>
</evidence>
<dbReference type="OrthoDB" id="6781249at2759"/>
<gene>
    <name evidence="1" type="ORF">ILUMI_27388</name>
</gene>
<dbReference type="Proteomes" id="UP000801492">
    <property type="component" value="Unassembled WGS sequence"/>
</dbReference>
<dbReference type="AlphaFoldDB" id="A0A8K0FY81"/>
<dbReference type="EMBL" id="VTPC01091287">
    <property type="protein sequence ID" value="KAF2878789.1"/>
    <property type="molecule type" value="Genomic_DNA"/>
</dbReference>
<organism evidence="1 2">
    <name type="scientific">Ignelater luminosus</name>
    <name type="common">Cucubano</name>
    <name type="synonym">Pyrophorus luminosus</name>
    <dbReference type="NCBI Taxonomy" id="2038154"/>
    <lineage>
        <taxon>Eukaryota</taxon>
        <taxon>Metazoa</taxon>
        <taxon>Ecdysozoa</taxon>
        <taxon>Arthropoda</taxon>
        <taxon>Hexapoda</taxon>
        <taxon>Insecta</taxon>
        <taxon>Pterygota</taxon>
        <taxon>Neoptera</taxon>
        <taxon>Endopterygota</taxon>
        <taxon>Coleoptera</taxon>
        <taxon>Polyphaga</taxon>
        <taxon>Elateriformia</taxon>
        <taxon>Elateroidea</taxon>
        <taxon>Elateridae</taxon>
        <taxon>Agrypninae</taxon>
        <taxon>Pyrophorini</taxon>
        <taxon>Ignelater</taxon>
    </lineage>
</organism>
<evidence type="ECO:0000313" key="2">
    <source>
        <dbReference type="Proteomes" id="UP000801492"/>
    </source>
</evidence>
<keyword evidence="2" id="KW-1185">Reference proteome</keyword>
<comment type="caution">
    <text evidence="1">The sequence shown here is derived from an EMBL/GenBank/DDBJ whole genome shotgun (WGS) entry which is preliminary data.</text>
</comment>
<protein>
    <submittedName>
        <fullName evidence="1">Uncharacterized protein</fullName>
    </submittedName>
</protein>
<accession>A0A8K0FY81</accession>
<name>A0A8K0FY81_IGNLU</name>
<proteinExistence type="predicted"/>
<reference evidence="1" key="1">
    <citation type="submission" date="2019-08" db="EMBL/GenBank/DDBJ databases">
        <title>The genome of the North American firefly Photinus pyralis.</title>
        <authorList>
            <consortium name="Photinus pyralis genome working group"/>
            <person name="Fallon T.R."/>
            <person name="Sander Lower S.E."/>
            <person name="Weng J.-K."/>
        </authorList>
    </citation>
    <scope>NUCLEOTIDE SEQUENCE</scope>
    <source>
        <strain evidence="1">TRF0915ILg1</strain>
        <tissue evidence="1">Whole body</tissue>
    </source>
</reference>
<sequence length="222" mass="24594">MLIEGLLAQNFEVVQAVENADSTIISKVFQLGWQSGTSVIFFGKDVDLLILLTAAAPVSSKTYLLKPGKGKQANMFYSPLGFKYPDKVKKNVFIFTCFSGCNSTLTMFREGKLKFVKTPEKYIHLQEAVTIFSKTDATQNEVGRTGQQFIAALYSGCKDDKLVTNCAPIDDESEAILAIQKGGEVVEEEEADEKVSCKPPLKNIKPNQTCLKKHVMEFSFVK</sequence>